<protein>
    <submittedName>
        <fullName evidence="1">Uncharacterized protein</fullName>
    </submittedName>
</protein>
<comment type="caution">
    <text evidence="1">The sequence shown here is derived from an EMBL/GenBank/DDBJ whole genome shotgun (WGS) entry which is preliminary data.</text>
</comment>
<dbReference type="AlphaFoldDB" id="A0AAV7NVF7"/>
<name>A0AAV7NVF7_PLEWA</name>
<organism evidence="1 2">
    <name type="scientific">Pleurodeles waltl</name>
    <name type="common">Iberian ribbed newt</name>
    <dbReference type="NCBI Taxonomy" id="8319"/>
    <lineage>
        <taxon>Eukaryota</taxon>
        <taxon>Metazoa</taxon>
        <taxon>Chordata</taxon>
        <taxon>Craniata</taxon>
        <taxon>Vertebrata</taxon>
        <taxon>Euteleostomi</taxon>
        <taxon>Amphibia</taxon>
        <taxon>Batrachia</taxon>
        <taxon>Caudata</taxon>
        <taxon>Salamandroidea</taxon>
        <taxon>Salamandridae</taxon>
        <taxon>Pleurodelinae</taxon>
        <taxon>Pleurodeles</taxon>
    </lineage>
</organism>
<evidence type="ECO:0000313" key="1">
    <source>
        <dbReference type="EMBL" id="KAJ1118742.1"/>
    </source>
</evidence>
<reference evidence="1" key="1">
    <citation type="journal article" date="2022" name="bioRxiv">
        <title>Sequencing and chromosome-scale assembly of the giantPleurodeles waltlgenome.</title>
        <authorList>
            <person name="Brown T."/>
            <person name="Elewa A."/>
            <person name="Iarovenko S."/>
            <person name="Subramanian E."/>
            <person name="Araus A.J."/>
            <person name="Petzold A."/>
            <person name="Susuki M."/>
            <person name="Suzuki K.-i.T."/>
            <person name="Hayashi T."/>
            <person name="Toyoda A."/>
            <person name="Oliveira C."/>
            <person name="Osipova E."/>
            <person name="Leigh N.D."/>
            <person name="Simon A."/>
            <person name="Yun M.H."/>
        </authorList>
    </citation>
    <scope>NUCLEOTIDE SEQUENCE</scope>
    <source>
        <strain evidence="1">20211129_DDA</strain>
        <tissue evidence="1">Liver</tissue>
    </source>
</reference>
<keyword evidence="2" id="KW-1185">Reference proteome</keyword>
<proteinExistence type="predicted"/>
<evidence type="ECO:0000313" key="2">
    <source>
        <dbReference type="Proteomes" id="UP001066276"/>
    </source>
</evidence>
<gene>
    <name evidence="1" type="ORF">NDU88_006929</name>
</gene>
<dbReference type="EMBL" id="JANPWB010000012">
    <property type="protein sequence ID" value="KAJ1118742.1"/>
    <property type="molecule type" value="Genomic_DNA"/>
</dbReference>
<accession>A0AAV7NVF7</accession>
<sequence length="164" mass="18150">MEGHGSPTFFSPEENQEEVDIWTRFLAMGKARGLEWAKKMVAAQGGQQPLETSPRRTRTRALAAGEQAQDGFGGRTPTCRRVAGRDFHAWAEVADTVALDTIAGGSDKMTVIRPDPPLLSGRLSLAWRVPLEARERIRKREFIDIFSLLTFAKEGADITVPSRV</sequence>
<dbReference type="Proteomes" id="UP001066276">
    <property type="component" value="Chromosome 8"/>
</dbReference>